<accession>A0A1C6U618</accession>
<name>A0A1C6U618_9ACTN</name>
<evidence type="ECO:0000313" key="3">
    <source>
        <dbReference type="EMBL" id="SCL49496.1"/>
    </source>
</evidence>
<sequence length="313" mass="33989">MAGVRVVSGGKPKRRRDTGGPDRKKAVRGGRPAAERDKPGDDQPAPRLRRVLGSLHRAWWFVLGTAVAALLGAVTSIYVPRWIDRLDPQVVAVHVVANPATVDTWGTAEFAMVLPKDARPSDDPPVGCATLIDWARTLGAVDHKVSRVRVVVQGAGDQGVLIDNLRARVIRRSQTPEPAGVQLRCGGQQGAAEPRDIEMDLDAPQPAARYRTLVEGRRPLFGFTLAKGETEVFDLTAFTTGTVEWTLELDLVVAGKRKRVEVTNRGRSFVTTAAPGPRTYQVPPGGDHWIECAQTPRRACPEGGPPAHFRYDA</sequence>
<feature type="region of interest" description="Disordered" evidence="1">
    <location>
        <begin position="1"/>
        <end position="46"/>
    </location>
</feature>
<organism evidence="3 4">
    <name type="scientific">Micromonospora citrea</name>
    <dbReference type="NCBI Taxonomy" id="47855"/>
    <lineage>
        <taxon>Bacteria</taxon>
        <taxon>Bacillati</taxon>
        <taxon>Actinomycetota</taxon>
        <taxon>Actinomycetes</taxon>
        <taxon>Micromonosporales</taxon>
        <taxon>Micromonosporaceae</taxon>
        <taxon>Micromonospora</taxon>
    </lineage>
</organism>
<evidence type="ECO:0000313" key="4">
    <source>
        <dbReference type="Proteomes" id="UP000199001"/>
    </source>
</evidence>
<feature type="transmembrane region" description="Helical" evidence="2">
    <location>
        <begin position="58"/>
        <end position="79"/>
    </location>
</feature>
<protein>
    <submittedName>
        <fullName evidence="3">Uncharacterized protein</fullName>
    </submittedName>
</protein>
<proteinExistence type="predicted"/>
<evidence type="ECO:0000256" key="2">
    <source>
        <dbReference type="SAM" id="Phobius"/>
    </source>
</evidence>
<keyword evidence="2" id="KW-1133">Transmembrane helix</keyword>
<dbReference type="AlphaFoldDB" id="A0A1C6U618"/>
<gene>
    <name evidence="3" type="ORF">GA0070606_1480</name>
</gene>
<keyword evidence="4" id="KW-1185">Reference proteome</keyword>
<evidence type="ECO:0000256" key="1">
    <source>
        <dbReference type="SAM" id="MobiDB-lite"/>
    </source>
</evidence>
<reference evidence="4" key="1">
    <citation type="submission" date="2016-06" db="EMBL/GenBank/DDBJ databases">
        <authorList>
            <person name="Varghese N."/>
            <person name="Submissions Spin"/>
        </authorList>
    </citation>
    <scope>NUCLEOTIDE SEQUENCE [LARGE SCALE GENOMIC DNA]</scope>
    <source>
        <strain evidence="4">DSM 43903</strain>
    </source>
</reference>
<dbReference type="EMBL" id="FMHZ01000002">
    <property type="protein sequence ID" value="SCL49496.1"/>
    <property type="molecule type" value="Genomic_DNA"/>
</dbReference>
<dbReference type="Proteomes" id="UP000199001">
    <property type="component" value="Unassembled WGS sequence"/>
</dbReference>
<keyword evidence="2" id="KW-0472">Membrane</keyword>
<keyword evidence="2" id="KW-0812">Transmembrane</keyword>